<dbReference type="EMBL" id="WIXE01024936">
    <property type="protein sequence ID" value="KAK5965167.1"/>
    <property type="molecule type" value="Genomic_DNA"/>
</dbReference>
<protein>
    <recommendedName>
        <fullName evidence="7">DUF7027 domain-containing protein</fullName>
    </recommendedName>
</protein>
<dbReference type="GO" id="GO:0012505">
    <property type="term" value="C:endomembrane system"/>
    <property type="evidence" value="ECO:0007669"/>
    <property type="project" value="UniProtKB-SubCell"/>
</dbReference>
<reference evidence="8 9" key="1">
    <citation type="submission" date="2019-10" db="EMBL/GenBank/DDBJ databases">
        <title>Assembly and Annotation for the nematode Trichostrongylus colubriformis.</title>
        <authorList>
            <person name="Martin J."/>
        </authorList>
    </citation>
    <scope>NUCLEOTIDE SEQUENCE [LARGE SCALE GENOMIC DNA]</scope>
    <source>
        <strain evidence="8">G859</strain>
        <tissue evidence="8">Whole worm</tissue>
    </source>
</reference>
<dbReference type="AlphaFoldDB" id="A0AAN8ESM8"/>
<feature type="transmembrane region" description="Helical" evidence="6">
    <location>
        <begin position="112"/>
        <end position="132"/>
    </location>
</feature>
<comment type="caution">
    <text evidence="8">The sequence shown here is derived from an EMBL/GenBank/DDBJ whole genome shotgun (WGS) entry which is preliminary data.</text>
</comment>
<dbReference type="Proteomes" id="UP001331761">
    <property type="component" value="Unassembled WGS sequence"/>
</dbReference>
<evidence type="ECO:0000256" key="1">
    <source>
        <dbReference type="ARBA" id="ARBA00004127"/>
    </source>
</evidence>
<dbReference type="InterPro" id="IPR051115">
    <property type="entry name" value="LAPTM_transporter"/>
</dbReference>
<dbReference type="PANTHER" id="PTHR12479">
    <property type="entry name" value="LYSOSOMAL-ASSOCIATED TRANSMEMBRANE PROTEIN"/>
    <property type="match status" value="1"/>
</dbReference>
<keyword evidence="9" id="KW-1185">Reference proteome</keyword>
<evidence type="ECO:0000259" key="7">
    <source>
        <dbReference type="Pfam" id="PF22954"/>
    </source>
</evidence>
<organism evidence="8 9">
    <name type="scientific">Trichostrongylus colubriformis</name>
    <name type="common">Black scour worm</name>
    <dbReference type="NCBI Taxonomy" id="6319"/>
    <lineage>
        <taxon>Eukaryota</taxon>
        <taxon>Metazoa</taxon>
        <taxon>Ecdysozoa</taxon>
        <taxon>Nematoda</taxon>
        <taxon>Chromadorea</taxon>
        <taxon>Rhabditida</taxon>
        <taxon>Rhabditina</taxon>
        <taxon>Rhabditomorpha</taxon>
        <taxon>Strongyloidea</taxon>
        <taxon>Trichostrongylidae</taxon>
        <taxon>Trichostrongylus</taxon>
    </lineage>
</organism>
<evidence type="ECO:0000256" key="2">
    <source>
        <dbReference type="ARBA" id="ARBA00022692"/>
    </source>
</evidence>
<accession>A0AAN8ESM8</accession>
<dbReference type="Pfam" id="PF22954">
    <property type="entry name" value="DUF7027"/>
    <property type="match status" value="1"/>
</dbReference>
<dbReference type="InterPro" id="IPR054291">
    <property type="entry name" value="DUF7027"/>
</dbReference>
<evidence type="ECO:0000256" key="4">
    <source>
        <dbReference type="ARBA" id="ARBA00023136"/>
    </source>
</evidence>
<sequence length="232" mass="26894">MLYAQKWSRRNETTRRPTTIMRRDLMDFDPHGKKWDCCCCRLPSGLQILATCELLVAIVISAITIVHIVKDGEKPSYFEICLILMMLLMALTSTLLILGIYKHDTNLMYPTIAARLLFIIFVQVFGVSTVVAPQEVQSKWERTEQEEQGREEEKEQNVALRLVFLVFAMLFITVFVFYCIYLVVRGIQYERCYSRMKIRRESFIQASMIDPNASSRRTSSIPGLTSIEARSR</sequence>
<evidence type="ECO:0000256" key="6">
    <source>
        <dbReference type="SAM" id="Phobius"/>
    </source>
</evidence>
<evidence type="ECO:0000256" key="3">
    <source>
        <dbReference type="ARBA" id="ARBA00022989"/>
    </source>
</evidence>
<gene>
    <name evidence="8" type="ORF">GCK32_008198</name>
</gene>
<feature type="domain" description="DUF7027" evidence="7">
    <location>
        <begin position="44"/>
        <end position="138"/>
    </location>
</feature>
<evidence type="ECO:0000313" key="8">
    <source>
        <dbReference type="EMBL" id="KAK5965167.1"/>
    </source>
</evidence>
<feature type="compositionally biased region" description="Polar residues" evidence="5">
    <location>
        <begin position="213"/>
        <end position="223"/>
    </location>
</feature>
<comment type="subcellular location">
    <subcellularLocation>
        <location evidence="1">Endomembrane system</location>
        <topology evidence="1">Multi-pass membrane protein</topology>
    </subcellularLocation>
</comment>
<feature type="transmembrane region" description="Helical" evidence="6">
    <location>
        <begin position="48"/>
        <end position="69"/>
    </location>
</feature>
<keyword evidence="4 6" id="KW-0472">Membrane</keyword>
<proteinExistence type="predicted"/>
<dbReference type="GO" id="GO:0005765">
    <property type="term" value="C:lysosomal membrane"/>
    <property type="evidence" value="ECO:0007669"/>
    <property type="project" value="TreeGrafter"/>
</dbReference>
<feature type="transmembrane region" description="Helical" evidence="6">
    <location>
        <begin position="75"/>
        <end position="100"/>
    </location>
</feature>
<feature type="region of interest" description="Disordered" evidence="5">
    <location>
        <begin position="213"/>
        <end position="232"/>
    </location>
</feature>
<keyword evidence="2 6" id="KW-0812">Transmembrane</keyword>
<name>A0AAN8ESM8_TRICO</name>
<evidence type="ECO:0000313" key="9">
    <source>
        <dbReference type="Proteomes" id="UP001331761"/>
    </source>
</evidence>
<evidence type="ECO:0000256" key="5">
    <source>
        <dbReference type="SAM" id="MobiDB-lite"/>
    </source>
</evidence>
<keyword evidence="3 6" id="KW-1133">Transmembrane helix</keyword>
<feature type="transmembrane region" description="Helical" evidence="6">
    <location>
        <begin position="162"/>
        <end position="184"/>
    </location>
</feature>
<dbReference type="PANTHER" id="PTHR12479:SF2">
    <property type="entry name" value="LYSOSOMAL-ASSOCIATED TRANSMEMBRANE PROTEIN 5"/>
    <property type="match status" value="1"/>
</dbReference>